<dbReference type="EMBL" id="CP034437">
    <property type="protein sequence ID" value="AZN40090.1"/>
    <property type="molecule type" value="Genomic_DNA"/>
</dbReference>
<dbReference type="PANTHER" id="PTHR30627:SF2">
    <property type="entry name" value="PEPTIDOGLYCAN D,D-TRANSPEPTIDASE MRDA"/>
    <property type="match status" value="1"/>
</dbReference>
<evidence type="ECO:0000256" key="6">
    <source>
        <dbReference type="ARBA" id="ARBA00022960"/>
    </source>
</evidence>
<protein>
    <submittedName>
        <fullName evidence="15">Penicillin-binding protein 2</fullName>
    </submittedName>
</protein>
<reference evidence="16" key="1">
    <citation type="submission" date="2018-12" db="EMBL/GenBank/DDBJ databases">
        <title>Genome sequence of Peanibacillus sp.</title>
        <authorList>
            <person name="Subramani G."/>
            <person name="Srinivasan S."/>
            <person name="Kim M.K."/>
        </authorList>
    </citation>
    <scope>NUCLEOTIDE SEQUENCE [LARGE SCALE GENOMIC DNA]</scope>
    <source>
        <strain evidence="16">18JY67-1</strain>
    </source>
</reference>
<dbReference type="InterPro" id="IPR005311">
    <property type="entry name" value="PBP_dimer"/>
</dbReference>
<evidence type="ECO:0000256" key="12">
    <source>
        <dbReference type="SAM" id="Phobius"/>
    </source>
</evidence>
<organism evidence="15 16">
    <name type="scientific">Paenibacillus albus</name>
    <dbReference type="NCBI Taxonomy" id="2495582"/>
    <lineage>
        <taxon>Bacteria</taxon>
        <taxon>Bacillati</taxon>
        <taxon>Bacillota</taxon>
        <taxon>Bacilli</taxon>
        <taxon>Bacillales</taxon>
        <taxon>Paenibacillaceae</taxon>
        <taxon>Paenibacillus</taxon>
    </lineage>
</organism>
<dbReference type="Proteomes" id="UP000272528">
    <property type="component" value="Chromosome"/>
</dbReference>
<dbReference type="InterPro" id="IPR001460">
    <property type="entry name" value="PCN-bd_Tpept"/>
</dbReference>
<feature type="compositionally biased region" description="Low complexity" evidence="11">
    <location>
        <begin position="659"/>
        <end position="674"/>
    </location>
</feature>
<evidence type="ECO:0000256" key="1">
    <source>
        <dbReference type="ARBA" id="ARBA00004167"/>
    </source>
</evidence>
<keyword evidence="5 12" id="KW-0812">Transmembrane</keyword>
<keyword evidence="4" id="KW-1003">Cell membrane</keyword>
<gene>
    <name evidence="15" type="ORF">EJC50_10840</name>
</gene>
<evidence type="ECO:0000256" key="10">
    <source>
        <dbReference type="ARBA" id="ARBA00023316"/>
    </source>
</evidence>
<accession>A0A3S9A2W0</accession>
<dbReference type="GO" id="GO:0008658">
    <property type="term" value="F:penicillin binding"/>
    <property type="evidence" value="ECO:0007669"/>
    <property type="project" value="InterPro"/>
</dbReference>
<proteinExistence type="inferred from homology"/>
<keyword evidence="9 12" id="KW-0472">Membrane</keyword>
<dbReference type="GO" id="GO:0071972">
    <property type="term" value="F:peptidoglycan L,D-transpeptidase activity"/>
    <property type="evidence" value="ECO:0007669"/>
    <property type="project" value="TreeGrafter"/>
</dbReference>
<dbReference type="GO" id="GO:0009252">
    <property type="term" value="P:peptidoglycan biosynthetic process"/>
    <property type="evidence" value="ECO:0007669"/>
    <property type="project" value="UniProtKB-KW"/>
</dbReference>
<keyword evidence="7" id="KW-0573">Peptidoglycan synthesis</keyword>
<evidence type="ECO:0000256" key="7">
    <source>
        <dbReference type="ARBA" id="ARBA00022984"/>
    </source>
</evidence>
<feature type="domain" description="Penicillin-binding protein dimerisation" evidence="14">
    <location>
        <begin position="65"/>
        <end position="254"/>
    </location>
</feature>
<feature type="region of interest" description="Disordered" evidence="11">
    <location>
        <begin position="657"/>
        <end position="715"/>
    </location>
</feature>
<dbReference type="InterPro" id="IPR050515">
    <property type="entry name" value="Beta-lactam/transpept"/>
</dbReference>
<sequence>MVQQDDPQKREITNRRNFSFRLNLFFFVTFFVFSVLIVRLAILQFVEGPSLREEEEKRGSTNVLIPPIRGNIYDSGGKAIAYSTSTQSLYYSIEPGTKKEDSLETARQLYYVFQQKGDPKAAISLETIVKNMDLDYKKNTVSVPRRIKSGLSEKEIAYFMENRDHYKGIDIVEESIRHYDSSRTSVQLVGYLKKYGGGAENNLYKERGKTDDPRLKYLQTEDVGFDGLEYLYQDILRGKNGLKTYPVNAASRIIGPPVITKPEKGDNIYLTINRNVQEATEQAIMDQLHFLQTTPDRERHRDNAKTGYAVAMEVKTGKIIAMASMPDYDPNIWEGGKISSEDYDTISSVLQNGTISPVIGPYKDPKEQRKHPSSVVFLGSTQKPLSILIGLNEKLFTTTSTYTDTGSFYYGKGASRRRIGNSKGHAYGTLDPASAIAHSSNPFMSKMVGDALYRRDPENGVDIWDSYVKQFGLGVSTESGLLNESKGVIGYFHEREAASSQSALILASFGQMGRYTTLQLAQYAATLASHGKRMKPQFVKEIRDADGKVVQSYQPEVLNTINFPDEYWKEIEKGMLNVSITEFNNAPYKVLRKTGTSQQQVSGAIVENSVFIASAPAEDPVIAVAVVIPEGGFGAYGAAPVARKIFDAYNDEIGLHGVPAKPKTPTTPPANSAGTGAGTGAGTPVNGATANGNANQNANKNTNTNTNANAGKPQT</sequence>
<dbReference type="Pfam" id="PF00905">
    <property type="entry name" value="Transpeptidase"/>
    <property type="match status" value="1"/>
</dbReference>
<evidence type="ECO:0000259" key="14">
    <source>
        <dbReference type="Pfam" id="PF03717"/>
    </source>
</evidence>
<dbReference type="Gene3D" id="3.40.710.10">
    <property type="entry name" value="DD-peptidase/beta-lactamase superfamily"/>
    <property type="match status" value="1"/>
</dbReference>
<dbReference type="SUPFAM" id="SSF56519">
    <property type="entry name" value="Penicillin binding protein dimerisation domain"/>
    <property type="match status" value="1"/>
</dbReference>
<evidence type="ECO:0000256" key="9">
    <source>
        <dbReference type="ARBA" id="ARBA00023136"/>
    </source>
</evidence>
<keyword evidence="8 12" id="KW-1133">Transmembrane helix</keyword>
<feature type="domain" description="Penicillin-binding protein transpeptidase" evidence="13">
    <location>
        <begin position="307"/>
        <end position="646"/>
    </location>
</feature>
<feature type="compositionally biased region" description="Low complexity" evidence="11">
    <location>
        <begin position="682"/>
        <end position="715"/>
    </location>
</feature>
<keyword evidence="16" id="KW-1185">Reference proteome</keyword>
<dbReference type="PANTHER" id="PTHR30627">
    <property type="entry name" value="PEPTIDOGLYCAN D,D-TRANSPEPTIDASE"/>
    <property type="match status" value="1"/>
</dbReference>
<evidence type="ECO:0000256" key="8">
    <source>
        <dbReference type="ARBA" id="ARBA00022989"/>
    </source>
</evidence>
<dbReference type="RefSeq" id="WP_126015320.1">
    <property type="nucleotide sequence ID" value="NZ_CP034437.1"/>
</dbReference>
<dbReference type="Gene3D" id="1.10.10.1230">
    <property type="entry name" value="Penicillin-binding protein, N-terminal non-catalytic domain, head sub-domain"/>
    <property type="match status" value="1"/>
</dbReference>
<dbReference type="InterPro" id="IPR036138">
    <property type="entry name" value="PBP_dimer_sf"/>
</dbReference>
<evidence type="ECO:0000256" key="3">
    <source>
        <dbReference type="ARBA" id="ARBA00007171"/>
    </source>
</evidence>
<dbReference type="InterPro" id="IPR012338">
    <property type="entry name" value="Beta-lactam/transpept-like"/>
</dbReference>
<feature type="transmembrane region" description="Helical" evidence="12">
    <location>
        <begin position="20"/>
        <end position="42"/>
    </location>
</feature>
<evidence type="ECO:0000256" key="2">
    <source>
        <dbReference type="ARBA" id="ARBA00004236"/>
    </source>
</evidence>
<name>A0A3S9A2W0_9BACL</name>
<dbReference type="GO" id="GO:0071555">
    <property type="term" value="P:cell wall organization"/>
    <property type="evidence" value="ECO:0007669"/>
    <property type="project" value="UniProtKB-KW"/>
</dbReference>
<keyword evidence="10" id="KW-0961">Cell wall biogenesis/degradation</keyword>
<evidence type="ECO:0000256" key="11">
    <source>
        <dbReference type="SAM" id="MobiDB-lite"/>
    </source>
</evidence>
<evidence type="ECO:0000313" key="15">
    <source>
        <dbReference type="EMBL" id="AZN40090.1"/>
    </source>
</evidence>
<dbReference type="SUPFAM" id="SSF56601">
    <property type="entry name" value="beta-lactamase/transpeptidase-like"/>
    <property type="match status" value="1"/>
</dbReference>
<dbReference type="Pfam" id="PF03717">
    <property type="entry name" value="PBP_dimer"/>
    <property type="match status" value="1"/>
</dbReference>
<evidence type="ECO:0000256" key="5">
    <source>
        <dbReference type="ARBA" id="ARBA00022692"/>
    </source>
</evidence>
<comment type="similarity">
    <text evidence="3">Belongs to the transpeptidase family.</text>
</comment>
<dbReference type="AlphaFoldDB" id="A0A3S9A2W0"/>
<dbReference type="Gene3D" id="3.90.1310.10">
    <property type="entry name" value="Penicillin-binding protein 2a (Domain 2)"/>
    <property type="match status" value="2"/>
</dbReference>
<evidence type="ECO:0000313" key="16">
    <source>
        <dbReference type="Proteomes" id="UP000272528"/>
    </source>
</evidence>
<dbReference type="KEGG" id="palb:EJC50_10840"/>
<dbReference type="GO" id="GO:0008360">
    <property type="term" value="P:regulation of cell shape"/>
    <property type="evidence" value="ECO:0007669"/>
    <property type="project" value="UniProtKB-KW"/>
</dbReference>
<evidence type="ECO:0000259" key="13">
    <source>
        <dbReference type="Pfam" id="PF00905"/>
    </source>
</evidence>
<evidence type="ECO:0000256" key="4">
    <source>
        <dbReference type="ARBA" id="ARBA00022475"/>
    </source>
</evidence>
<dbReference type="GO" id="GO:0005886">
    <property type="term" value="C:plasma membrane"/>
    <property type="evidence" value="ECO:0007669"/>
    <property type="project" value="UniProtKB-SubCell"/>
</dbReference>
<comment type="subcellular location">
    <subcellularLocation>
        <location evidence="2">Cell membrane</location>
    </subcellularLocation>
    <subcellularLocation>
        <location evidence="1">Membrane</location>
        <topology evidence="1">Single-pass membrane protein</topology>
    </subcellularLocation>
</comment>
<keyword evidence="6" id="KW-0133">Cell shape</keyword>
<dbReference type="OrthoDB" id="9770103at2"/>